<reference evidence="1" key="1">
    <citation type="submission" date="2023-10" db="EMBL/GenBank/DDBJ databases">
        <title>The first scallop-associated chemosynthetic bacterial symbiont.</title>
        <authorList>
            <person name="Lin Y.-T."/>
            <person name="Sun J."/>
            <person name="Ip J.C.-H."/>
            <person name="He X."/>
            <person name="Gao Z.-M."/>
            <person name="Perez M."/>
            <person name="Xu T."/>
            <person name="Qian P.-Y."/>
            <person name="Qiu J.-W."/>
        </authorList>
    </citation>
    <scope>NUCLEOTIDE SEQUENCE</scope>
    <source>
        <strain evidence="1">Gill1</strain>
    </source>
</reference>
<organism evidence="1">
    <name type="scientific">Catillopecten margaritatus gill symbiont</name>
    <dbReference type="NCBI Taxonomy" id="3083288"/>
    <lineage>
        <taxon>Bacteria</taxon>
        <taxon>Pseudomonadati</taxon>
        <taxon>Pseudomonadota</taxon>
        <taxon>Gammaproteobacteria</taxon>
        <taxon>sulfur-oxidizing symbionts</taxon>
    </lineage>
</organism>
<proteinExistence type="predicted"/>
<evidence type="ECO:0000313" key="1">
    <source>
        <dbReference type="EMBL" id="WXT99696.1"/>
    </source>
</evidence>
<gene>
    <name evidence="1" type="ORF">Ctma_0400</name>
</gene>
<dbReference type="EMBL" id="CP138327">
    <property type="protein sequence ID" value="WXT99696.1"/>
    <property type="molecule type" value="Genomic_DNA"/>
</dbReference>
<protein>
    <submittedName>
        <fullName evidence="1">Uncharacterized protein</fullName>
    </submittedName>
</protein>
<sequence length="46" mass="5283">MVAGSGSVITKLTDEQADYTKMYQTQVRLNLRVININLDKHNKYIV</sequence>
<dbReference type="AlphaFoldDB" id="A0AAU6PFA8"/>
<accession>A0AAU6PFA8</accession>
<name>A0AAU6PFA8_9GAMM</name>